<dbReference type="InterPro" id="IPR020843">
    <property type="entry name" value="ER"/>
</dbReference>
<evidence type="ECO:0000313" key="5">
    <source>
        <dbReference type="Proteomes" id="UP001361570"/>
    </source>
</evidence>
<feature type="domain" description="Enoyl reductase (ER)" evidence="3">
    <location>
        <begin position="13"/>
        <end position="358"/>
    </location>
</feature>
<keyword evidence="2" id="KW-0560">Oxidoreductase</keyword>
<dbReference type="EMBL" id="JBAPLU010000004">
    <property type="protein sequence ID" value="MEI4271137.1"/>
    <property type="molecule type" value="Genomic_DNA"/>
</dbReference>
<dbReference type="RefSeq" id="WP_336403282.1">
    <property type="nucleotide sequence ID" value="NZ_JBAPLU010000004.1"/>
</dbReference>
<dbReference type="InterPro" id="IPR050129">
    <property type="entry name" value="Zn_alcohol_dh"/>
</dbReference>
<dbReference type="Gene3D" id="3.90.180.10">
    <property type="entry name" value="Medium-chain alcohol dehydrogenases, catalytic domain"/>
    <property type="match status" value="1"/>
</dbReference>
<evidence type="ECO:0000256" key="2">
    <source>
        <dbReference type="ARBA" id="ARBA00023002"/>
    </source>
</evidence>
<organism evidence="4 5">
    <name type="scientific">Klenkia sesuvii</name>
    <dbReference type="NCBI Taxonomy" id="3103137"/>
    <lineage>
        <taxon>Bacteria</taxon>
        <taxon>Bacillati</taxon>
        <taxon>Actinomycetota</taxon>
        <taxon>Actinomycetes</taxon>
        <taxon>Geodermatophilales</taxon>
        <taxon>Geodermatophilaceae</taxon>
        <taxon>Klenkia</taxon>
    </lineage>
</organism>
<dbReference type="Gene3D" id="3.40.50.720">
    <property type="entry name" value="NAD(P)-binding Rossmann-like Domain"/>
    <property type="match status" value="1"/>
</dbReference>
<keyword evidence="5" id="KW-1185">Reference proteome</keyword>
<comment type="caution">
    <text evidence="4">The sequence shown here is derived from an EMBL/GenBank/DDBJ whole genome shotgun (WGS) entry which is preliminary data.</text>
</comment>
<proteinExistence type="predicted"/>
<dbReference type="InterPro" id="IPR013149">
    <property type="entry name" value="ADH-like_C"/>
</dbReference>
<dbReference type="SUPFAM" id="SSF51735">
    <property type="entry name" value="NAD(P)-binding Rossmann-fold domains"/>
    <property type="match status" value="1"/>
</dbReference>
<dbReference type="InterPro" id="IPR013154">
    <property type="entry name" value="ADH-like_N"/>
</dbReference>
<gene>
    <name evidence="4" type="ORF">TEK04_05340</name>
</gene>
<dbReference type="PANTHER" id="PTHR43401:SF5">
    <property type="entry name" value="ALCOHOL DEHYDROGENASE-RELATED"/>
    <property type="match status" value="1"/>
</dbReference>
<dbReference type="Pfam" id="PF00107">
    <property type="entry name" value="ADH_zinc_N"/>
    <property type="match status" value="1"/>
</dbReference>
<dbReference type="Pfam" id="PF08240">
    <property type="entry name" value="ADH_N"/>
    <property type="match status" value="1"/>
</dbReference>
<dbReference type="Proteomes" id="UP001361570">
    <property type="component" value="Unassembled WGS sequence"/>
</dbReference>
<accession>A0ABU8DQM2</accession>
<evidence type="ECO:0000256" key="1">
    <source>
        <dbReference type="ARBA" id="ARBA00001947"/>
    </source>
</evidence>
<dbReference type="InterPro" id="IPR036291">
    <property type="entry name" value="NAD(P)-bd_dom_sf"/>
</dbReference>
<sequence length="368" mass="38690">MTTMQVARLHAIGDPMRLEQVPVPEPRPTDVVVEVKACNFVPNLKNVLALYAEWFPFLPLPELPAVFGLDSAGVVSQVGSEVTGWSVGDRIYVNPALSCRACRACVAGEVQACPTYTFMAYFSFSADGQKLFDAYPYGGFAEYLTAPQGNLVRLPDSVTFEQGARFGYLGTAFSALRKGRVGPGSTVLIDGIGGTLGVGATLIALGLGATTILGTGRNADLLADVQALAPDRIQVLAAGDRPVADWVREQTDGLGADVLIDALAPDAPAQAMVDAVSGLRRGGIAVNIGGMMEPAPLNVLWMMTAGISLLGSLWFTTSEAQDMADLVGAGAIDLSVLENQVHRLDQVNEALDSLPARHGGFTNFIIAP</sequence>
<dbReference type="PANTHER" id="PTHR43401">
    <property type="entry name" value="L-THREONINE 3-DEHYDROGENASE"/>
    <property type="match status" value="1"/>
</dbReference>
<dbReference type="SUPFAM" id="SSF50129">
    <property type="entry name" value="GroES-like"/>
    <property type="match status" value="1"/>
</dbReference>
<reference evidence="4 5" key="1">
    <citation type="submission" date="2024-03" db="EMBL/GenBank/DDBJ databases">
        <title>Draft genome sequence of Klenkia sp. LSe6-5.</title>
        <authorList>
            <person name="Duangmal K."/>
            <person name="Chantavorakit T."/>
        </authorList>
    </citation>
    <scope>NUCLEOTIDE SEQUENCE [LARGE SCALE GENOMIC DNA]</scope>
    <source>
        <strain evidence="4 5">LSe6-5</strain>
    </source>
</reference>
<name>A0ABU8DQM2_9ACTN</name>
<protein>
    <submittedName>
        <fullName evidence="4">Alcohol dehydrogenase catalytic domain-containing protein</fullName>
    </submittedName>
</protein>
<dbReference type="SMART" id="SM00829">
    <property type="entry name" value="PKS_ER"/>
    <property type="match status" value="1"/>
</dbReference>
<evidence type="ECO:0000313" key="4">
    <source>
        <dbReference type="EMBL" id="MEI4271137.1"/>
    </source>
</evidence>
<dbReference type="InterPro" id="IPR011032">
    <property type="entry name" value="GroES-like_sf"/>
</dbReference>
<comment type="cofactor">
    <cofactor evidence="1">
        <name>Zn(2+)</name>
        <dbReference type="ChEBI" id="CHEBI:29105"/>
    </cofactor>
</comment>
<evidence type="ECO:0000259" key="3">
    <source>
        <dbReference type="SMART" id="SM00829"/>
    </source>
</evidence>